<comment type="cofactor">
    <cofactor evidence="1">
        <name>pyruvate</name>
        <dbReference type="ChEBI" id="CHEBI:15361"/>
    </cofactor>
</comment>
<keyword evidence="6" id="KW-0456">Lyase</keyword>
<feature type="signal peptide" evidence="9">
    <location>
        <begin position="1"/>
        <end position="25"/>
    </location>
</feature>
<dbReference type="Proteomes" id="UP000032233">
    <property type="component" value="Unassembled WGS sequence"/>
</dbReference>
<evidence type="ECO:0000313" key="11">
    <source>
        <dbReference type="Proteomes" id="UP000032233"/>
    </source>
</evidence>
<comment type="similarity">
    <text evidence="2">Belongs to the pyruvoyl-dependent arginine decarboxylase family.</text>
</comment>
<evidence type="ECO:0000256" key="4">
    <source>
        <dbReference type="ARBA" id="ARBA00014727"/>
    </source>
</evidence>
<dbReference type="Gene3D" id="3.50.20.10">
    <property type="entry name" value="Pyruvoyl-Dependent Histidine Decarboxylase, subunit B"/>
    <property type="match status" value="1"/>
</dbReference>
<sequence length="210" mass="22960">MSFKYRFALALCLVITFLAAGQVLADEAVFGPRIPQDYFVTTGAGQTDLGSGIDPWETGAYDLALLQAGIENFNIVTYTSVLPPEAREIPLAQAKKNFHHGAVLETIMAAINGRQGDTLTAGVGRIQVRRKSDGKHIGGFAAEYRGHGSKEAAAKILEQSLKGIFDRRYDPAEYETYDQKLNLVSFVVKKKWGTALAAIGFVSYIFPRVK</sequence>
<proteinExistence type="inferred from homology"/>
<dbReference type="GO" id="GO:0008792">
    <property type="term" value="F:arginine decarboxylase activity"/>
    <property type="evidence" value="ECO:0007669"/>
    <property type="project" value="UniProtKB-EC"/>
</dbReference>
<evidence type="ECO:0000256" key="3">
    <source>
        <dbReference type="ARBA" id="ARBA00012426"/>
    </source>
</evidence>
<comment type="caution">
    <text evidence="10">The sequence shown here is derived from an EMBL/GenBank/DDBJ whole genome shotgun (WGS) entry which is preliminary data.</text>
</comment>
<dbReference type="InterPro" id="IPR016104">
    <property type="entry name" value="Pyr-dep_his/arg-deCO2ase"/>
</dbReference>
<dbReference type="PANTHER" id="PTHR40438">
    <property type="entry name" value="PYRUVOYL-DEPENDENT ARGININE DECARBOXYLASE"/>
    <property type="match status" value="1"/>
</dbReference>
<dbReference type="RefSeq" id="WP_082464232.1">
    <property type="nucleotide sequence ID" value="NZ_AZAC01000011.1"/>
</dbReference>
<dbReference type="STRING" id="1429043.X474_08980"/>
<evidence type="ECO:0000256" key="1">
    <source>
        <dbReference type="ARBA" id="ARBA00001928"/>
    </source>
</evidence>
<dbReference type="GO" id="GO:0006527">
    <property type="term" value="P:L-arginine catabolic process"/>
    <property type="evidence" value="ECO:0007669"/>
    <property type="project" value="InterPro"/>
</dbReference>
<evidence type="ECO:0000256" key="2">
    <source>
        <dbReference type="ARBA" id="ARBA00008611"/>
    </source>
</evidence>
<name>A0A0D2J7G7_9BACT</name>
<dbReference type="SUPFAM" id="SSF56271">
    <property type="entry name" value="Pyruvoyl-dependent histidine and arginine decarboxylases"/>
    <property type="match status" value="1"/>
</dbReference>
<evidence type="ECO:0000256" key="5">
    <source>
        <dbReference type="ARBA" id="ARBA00022793"/>
    </source>
</evidence>
<feature type="chain" id="PRO_5002244727" description="Pyruvoyl-dependent arginine decarboxylase AaxB" evidence="9">
    <location>
        <begin position="26"/>
        <end position="210"/>
    </location>
</feature>
<reference evidence="10 11" key="1">
    <citation type="submission" date="2013-11" db="EMBL/GenBank/DDBJ databases">
        <title>Metagenomic analysis of a methanogenic consortium involved in long chain n-alkane degradation.</title>
        <authorList>
            <person name="Davidova I.A."/>
            <person name="Callaghan A.V."/>
            <person name="Wawrik B."/>
            <person name="Pruitt S."/>
            <person name="Marks C."/>
            <person name="Duncan K.E."/>
            <person name="Suflita J.M."/>
        </authorList>
    </citation>
    <scope>NUCLEOTIDE SEQUENCE [LARGE SCALE GENOMIC DNA]</scope>
    <source>
        <strain evidence="10 11">SPR</strain>
    </source>
</reference>
<evidence type="ECO:0000256" key="8">
    <source>
        <dbReference type="ARBA" id="ARBA00049309"/>
    </source>
</evidence>
<evidence type="ECO:0000313" key="10">
    <source>
        <dbReference type="EMBL" id="KIX14154.1"/>
    </source>
</evidence>
<dbReference type="InParanoid" id="A0A0D2J7G7"/>
<dbReference type="EC" id="4.1.1.19" evidence="3"/>
<dbReference type="InterPro" id="IPR002724">
    <property type="entry name" value="Pyruvoyl-dep_arg_deCO2ase"/>
</dbReference>
<accession>A0A0D2J7G7</accession>
<dbReference type="AlphaFoldDB" id="A0A0D2J7G7"/>
<dbReference type="InterPro" id="IPR016105">
    <property type="entry name" value="Pyr-dep_his/arg-deCO2ase_sand"/>
</dbReference>
<keyword evidence="9" id="KW-0732">Signal</keyword>
<dbReference type="SFLD" id="SFLDG01170">
    <property type="entry name" value="Pyruvoyl-dependent_arginine_de"/>
    <property type="match status" value="1"/>
</dbReference>
<keyword evidence="11" id="KW-1185">Reference proteome</keyword>
<evidence type="ECO:0000256" key="9">
    <source>
        <dbReference type="SAM" id="SignalP"/>
    </source>
</evidence>
<evidence type="ECO:0000256" key="7">
    <source>
        <dbReference type="ARBA" id="ARBA00023317"/>
    </source>
</evidence>
<evidence type="ECO:0000256" key="6">
    <source>
        <dbReference type="ARBA" id="ARBA00023239"/>
    </source>
</evidence>
<protein>
    <recommendedName>
        <fullName evidence="4">Pyruvoyl-dependent arginine decarboxylase AaxB</fullName>
        <ecNumber evidence="3">4.1.1.19</ecNumber>
    </recommendedName>
</protein>
<gene>
    <name evidence="10" type="ORF">X474_08980</name>
</gene>
<comment type="catalytic activity">
    <reaction evidence="8">
        <text>L-arginine + H(+) = agmatine + CO2</text>
        <dbReference type="Rhea" id="RHEA:17641"/>
        <dbReference type="ChEBI" id="CHEBI:15378"/>
        <dbReference type="ChEBI" id="CHEBI:16526"/>
        <dbReference type="ChEBI" id="CHEBI:32682"/>
        <dbReference type="ChEBI" id="CHEBI:58145"/>
        <dbReference type="EC" id="4.1.1.19"/>
    </reaction>
</comment>
<keyword evidence="5" id="KW-0210">Decarboxylase</keyword>
<dbReference type="EMBL" id="AZAC01000011">
    <property type="protein sequence ID" value="KIX14154.1"/>
    <property type="molecule type" value="Genomic_DNA"/>
</dbReference>
<organism evidence="10 11">
    <name type="scientific">Dethiosulfatarculus sandiegensis</name>
    <dbReference type="NCBI Taxonomy" id="1429043"/>
    <lineage>
        <taxon>Bacteria</taxon>
        <taxon>Pseudomonadati</taxon>
        <taxon>Thermodesulfobacteriota</taxon>
        <taxon>Desulfarculia</taxon>
        <taxon>Desulfarculales</taxon>
        <taxon>Desulfarculaceae</taxon>
        <taxon>Dethiosulfatarculus</taxon>
    </lineage>
</organism>
<dbReference type="OrthoDB" id="9783061at2"/>
<keyword evidence="7" id="KW-0670">Pyruvate</keyword>
<dbReference type="PANTHER" id="PTHR40438:SF1">
    <property type="entry name" value="PYRUVOYL-DEPENDENT ARGININE DECARBOXYLASE"/>
    <property type="match status" value="1"/>
</dbReference>
<dbReference type="Pfam" id="PF01862">
    <property type="entry name" value="PvlArgDC"/>
    <property type="match status" value="1"/>
</dbReference>